<dbReference type="KEGG" id="vg:3197127"/>
<name>Q5YFH1_9VIRU</name>
<dbReference type="RefSeq" id="YP_164189.1">
    <property type="nucleotide sequence ID" value="NC_006549.1"/>
</dbReference>
<gene>
    <name evidence="1" type="ORF">ORF094L</name>
</gene>
<organism evidence="1 2">
    <name type="scientific">Singapore grouper iridovirus</name>
    <dbReference type="NCBI Taxonomy" id="262968"/>
    <lineage>
        <taxon>Viruses</taxon>
        <taxon>Varidnaviria</taxon>
        <taxon>Bamfordvirae</taxon>
        <taxon>Nucleocytoviricota</taxon>
        <taxon>Megaviricetes</taxon>
        <taxon>Pimascovirales</taxon>
        <taxon>Pimascovirales incertae sedis</taxon>
        <taxon>Iridoviridae</taxon>
        <taxon>Alphairidovirinae</taxon>
        <taxon>Ranavirus</taxon>
        <taxon>Ranavirus epinephelus1</taxon>
    </lineage>
</organism>
<accession>Q5YFH1</accession>
<reference evidence="1 2" key="1">
    <citation type="journal article" date="2004" name="J. Virol.">
        <title>Functional genomics analysis of Singapore grouper iridovirus: complete sequence determination and proteomic analysis.</title>
        <authorList>
            <person name="Song W.J."/>
            <person name="Qin Q.W."/>
            <person name="Qiu J."/>
            <person name="Huang C.H."/>
            <person name="Wang F."/>
            <person name="Hew C.L."/>
        </authorList>
    </citation>
    <scope>NUCLEOTIDE SEQUENCE [LARGE SCALE GENOMIC DNA]</scope>
</reference>
<dbReference type="GeneID" id="3197127"/>
<evidence type="ECO:0000313" key="1">
    <source>
        <dbReference type="EMBL" id="AAS18109.1"/>
    </source>
</evidence>
<sequence>MGPHELQIHVHLVQCDVYSSFGKLGSGVGGGCLSPNAKTEGPFEGLLVFKGLRVLFPFKETSIGTGGGAIVVGIIVVGGGVEDNSPFVSLARVSEEFVFSPQFVPFPPQSKARGDCVMGGWAMEQFVPLSPQFAVVKSTTKQSKHSAKYIVYF</sequence>
<dbReference type="EMBL" id="AY521625">
    <property type="protein sequence ID" value="AAS18109.1"/>
    <property type="molecule type" value="Genomic_DNA"/>
</dbReference>
<evidence type="ECO:0000313" key="2">
    <source>
        <dbReference type="Proteomes" id="UP000172127"/>
    </source>
</evidence>
<dbReference type="Proteomes" id="UP000172127">
    <property type="component" value="Segment"/>
</dbReference>
<proteinExistence type="predicted"/>
<keyword evidence="2" id="KW-1185">Reference proteome</keyword>
<protein>
    <submittedName>
        <fullName evidence="1">Uncharacterized protein</fullName>
    </submittedName>
</protein>